<dbReference type="InterPro" id="IPR021398">
    <property type="entry name" value="DUF3037"/>
</dbReference>
<sequence>MAERCSFDYAVVRVVPRVERQEFINAGVLLFCAERHFLSARIDLDEHLLLTLSPAAEPDIVRRHLEAIPSICAGGPKGGPIGELPLRERWHWLVAPRSTILQMSPPHTGLTDAPEAALDRLFEKLVARRSPR</sequence>
<dbReference type="EMBL" id="CP089984">
    <property type="protein sequence ID" value="WXB19161.1"/>
    <property type="molecule type" value="Genomic_DNA"/>
</dbReference>
<protein>
    <submittedName>
        <fullName evidence="1">DUF3037 domain-containing protein</fullName>
    </submittedName>
</protein>
<reference evidence="1 2" key="1">
    <citation type="submission" date="2021-12" db="EMBL/GenBank/DDBJ databases">
        <title>Discovery of the Pendulisporaceae a myxobacterial family with distinct sporulation behavior and unique specialized metabolism.</title>
        <authorList>
            <person name="Garcia R."/>
            <person name="Popoff A."/>
            <person name="Bader C.D."/>
            <person name="Loehr J."/>
            <person name="Walesch S."/>
            <person name="Walt C."/>
            <person name="Boldt J."/>
            <person name="Bunk B."/>
            <person name="Haeckl F.J.F.P.J."/>
            <person name="Gunesch A.P."/>
            <person name="Birkelbach J."/>
            <person name="Nuebel U."/>
            <person name="Pietschmann T."/>
            <person name="Bach T."/>
            <person name="Mueller R."/>
        </authorList>
    </citation>
    <scope>NUCLEOTIDE SEQUENCE [LARGE SCALE GENOMIC DNA]</scope>
    <source>
        <strain evidence="1 2">MSr11954</strain>
    </source>
</reference>
<dbReference type="Proteomes" id="UP001370348">
    <property type="component" value="Chromosome"/>
</dbReference>
<proteinExistence type="predicted"/>
<evidence type="ECO:0000313" key="2">
    <source>
        <dbReference type="Proteomes" id="UP001370348"/>
    </source>
</evidence>
<dbReference type="RefSeq" id="WP_394828787.1">
    <property type="nucleotide sequence ID" value="NZ_CP089984.1"/>
</dbReference>
<organism evidence="1 2">
    <name type="scientific">Pendulispora albinea</name>
    <dbReference type="NCBI Taxonomy" id="2741071"/>
    <lineage>
        <taxon>Bacteria</taxon>
        <taxon>Pseudomonadati</taxon>
        <taxon>Myxococcota</taxon>
        <taxon>Myxococcia</taxon>
        <taxon>Myxococcales</taxon>
        <taxon>Sorangiineae</taxon>
        <taxon>Pendulisporaceae</taxon>
        <taxon>Pendulispora</taxon>
    </lineage>
</organism>
<gene>
    <name evidence="1" type="ORF">LZC94_18225</name>
</gene>
<accession>A0ABZ2M9J1</accession>
<keyword evidence="2" id="KW-1185">Reference proteome</keyword>
<evidence type="ECO:0000313" key="1">
    <source>
        <dbReference type="EMBL" id="WXB19161.1"/>
    </source>
</evidence>
<dbReference type="Pfam" id="PF11236">
    <property type="entry name" value="DUF3037"/>
    <property type="match status" value="1"/>
</dbReference>
<name>A0ABZ2M9J1_9BACT</name>